<evidence type="ECO:0000313" key="8">
    <source>
        <dbReference type="Proteomes" id="UP001416858"/>
    </source>
</evidence>
<evidence type="ECO:0000313" key="7">
    <source>
        <dbReference type="EMBL" id="GAA5509969.1"/>
    </source>
</evidence>
<dbReference type="InterPro" id="IPR024607">
    <property type="entry name" value="Sulfatase_CS"/>
</dbReference>
<dbReference type="PROSITE" id="PS00523">
    <property type="entry name" value="SULFATASE_1"/>
    <property type="match status" value="1"/>
</dbReference>
<keyword evidence="5" id="KW-0732">Signal</keyword>
<dbReference type="PANTHER" id="PTHR42693:SF53">
    <property type="entry name" value="ENDO-4-O-SULFATASE"/>
    <property type="match status" value="1"/>
</dbReference>
<feature type="chain" id="PRO_5046931787" description="Sulfatase N-terminal domain-containing protein" evidence="5">
    <location>
        <begin position="33"/>
        <end position="498"/>
    </location>
</feature>
<dbReference type="InterPro" id="IPR050738">
    <property type="entry name" value="Sulfatase"/>
</dbReference>
<proteinExistence type="inferred from homology"/>
<dbReference type="Gene3D" id="3.40.720.10">
    <property type="entry name" value="Alkaline Phosphatase, subunit A"/>
    <property type="match status" value="1"/>
</dbReference>
<dbReference type="Proteomes" id="UP001416858">
    <property type="component" value="Unassembled WGS sequence"/>
</dbReference>
<dbReference type="PANTHER" id="PTHR42693">
    <property type="entry name" value="ARYLSULFATASE FAMILY MEMBER"/>
    <property type="match status" value="1"/>
</dbReference>
<dbReference type="EMBL" id="BAABRO010000018">
    <property type="protein sequence ID" value="GAA5509969.1"/>
    <property type="molecule type" value="Genomic_DNA"/>
</dbReference>
<keyword evidence="3" id="KW-0378">Hydrolase</keyword>
<evidence type="ECO:0000259" key="6">
    <source>
        <dbReference type="Pfam" id="PF00884"/>
    </source>
</evidence>
<comment type="caution">
    <text evidence="7">The sequence shown here is derived from an EMBL/GenBank/DDBJ whole genome shotgun (WGS) entry which is preliminary data.</text>
</comment>
<dbReference type="InterPro" id="IPR017850">
    <property type="entry name" value="Alkaline_phosphatase_core_sf"/>
</dbReference>
<comment type="similarity">
    <text evidence="1">Belongs to the sulfatase family.</text>
</comment>
<evidence type="ECO:0000256" key="1">
    <source>
        <dbReference type="ARBA" id="ARBA00008779"/>
    </source>
</evidence>
<gene>
    <name evidence="7" type="ORF">Rcae01_05474</name>
</gene>
<keyword evidence="8" id="KW-1185">Reference proteome</keyword>
<evidence type="ECO:0000256" key="3">
    <source>
        <dbReference type="ARBA" id="ARBA00022801"/>
    </source>
</evidence>
<name>A0ABP9VXV6_9BACT</name>
<sequence>MPSINTLLIRSRSRMVLVATAATFILGVIANAAGDEDVSSNAAAAANGRPNIVLVMTDDQGWGQTGYYNHPVLKTPYLDAMSENGLRMDRFYAGAPVCSPTRASVLTGRSNDRTGVQSHGYALRRQETTIASVLKDAGYVTGHFGKWHLNGLRGAGVPVLHTDNHHPGHFGFDQWVSVTNFFDRDPLMSRRGKFEQFTGDSSDVAMTEAIDFISRQSKANQPFFTVVWFGSPHSPWLADDEDLKPFASLDKDSRHHYGELVAMDRSIGTLRDSLRRLGIAENTLVWYCSDNGGLPKITPDTVGGLRGNKGSLYEGGLRVPAIVEWPATIQPRVTNYPACTMDIFPTLVDLLSLAPSVAPNPLDGVSLKPLFHEEIESREKPIPFRFSNKAALIDNDFKLLAENLDRSKFVLYDLNNDPTETTDVTAEHPQVAKRMQKSLVEWNESVKASVAGKDYPEGRVDPDHPEPRWWTEVEDYKPFFDQWQDRWEYARYFKTKRK</sequence>
<dbReference type="SUPFAM" id="SSF53649">
    <property type="entry name" value="Alkaline phosphatase-like"/>
    <property type="match status" value="1"/>
</dbReference>
<keyword evidence="4" id="KW-0106">Calcium</keyword>
<evidence type="ECO:0000256" key="4">
    <source>
        <dbReference type="ARBA" id="ARBA00022837"/>
    </source>
</evidence>
<evidence type="ECO:0000256" key="2">
    <source>
        <dbReference type="ARBA" id="ARBA00022723"/>
    </source>
</evidence>
<dbReference type="InterPro" id="IPR000917">
    <property type="entry name" value="Sulfatase_N"/>
</dbReference>
<dbReference type="Gene3D" id="3.30.1120.10">
    <property type="match status" value="1"/>
</dbReference>
<keyword evidence="2" id="KW-0479">Metal-binding</keyword>
<evidence type="ECO:0000256" key="5">
    <source>
        <dbReference type="SAM" id="SignalP"/>
    </source>
</evidence>
<reference evidence="7 8" key="1">
    <citation type="submission" date="2024-02" db="EMBL/GenBank/DDBJ databases">
        <title>Rhodopirellula caenicola NBRC 110016.</title>
        <authorList>
            <person name="Ichikawa N."/>
            <person name="Katano-Makiyama Y."/>
            <person name="Hidaka K."/>
        </authorList>
    </citation>
    <scope>NUCLEOTIDE SEQUENCE [LARGE SCALE GENOMIC DNA]</scope>
    <source>
        <strain evidence="7 8">NBRC 110016</strain>
    </source>
</reference>
<protein>
    <recommendedName>
        <fullName evidence="6">Sulfatase N-terminal domain-containing protein</fullName>
    </recommendedName>
</protein>
<feature type="domain" description="Sulfatase N-terminal" evidence="6">
    <location>
        <begin position="50"/>
        <end position="351"/>
    </location>
</feature>
<organism evidence="7 8">
    <name type="scientific">Novipirellula caenicola</name>
    <dbReference type="NCBI Taxonomy" id="1536901"/>
    <lineage>
        <taxon>Bacteria</taxon>
        <taxon>Pseudomonadati</taxon>
        <taxon>Planctomycetota</taxon>
        <taxon>Planctomycetia</taxon>
        <taxon>Pirellulales</taxon>
        <taxon>Pirellulaceae</taxon>
        <taxon>Novipirellula</taxon>
    </lineage>
</organism>
<dbReference type="RefSeq" id="WP_345687489.1">
    <property type="nucleotide sequence ID" value="NZ_BAABRO010000018.1"/>
</dbReference>
<accession>A0ABP9VXV6</accession>
<feature type="signal peptide" evidence="5">
    <location>
        <begin position="1"/>
        <end position="32"/>
    </location>
</feature>
<dbReference type="Pfam" id="PF00884">
    <property type="entry name" value="Sulfatase"/>
    <property type="match status" value="1"/>
</dbReference>